<keyword evidence="2" id="KW-0418">Kinase</keyword>
<gene>
    <name evidence="2" type="primary">arcC1_1</name>
    <name evidence="2" type="ORF">NCTC13098_03252</name>
</gene>
<evidence type="ECO:0000313" key="3">
    <source>
        <dbReference type="Proteomes" id="UP000274346"/>
    </source>
</evidence>
<proteinExistence type="predicted"/>
<reference evidence="2 3" key="1">
    <citation type="submission" date="2018-12" db="EMBL/GenBank/DDBJ databases">
        <authorList>
            <consortium name="Pathogen Informatics"/>
        </authorList>
    </citation>
    <scope>NUCLEOTIDE SEQUENCE [LARGE SCALE GENOMIC DNA]</scope>
    <source>
        <strain evidence="2 3">NCTC13098</strain>
    </source>
</reference>
<evidence type="ECO:0000313" key="2">
    <source>
        <dbReference type="EMBL" id="VDR26893.1"/>
    </source>
</evidence>
<dbReference type="Proteomes" id="UP000274346">
    <property type="component" value="Chromosome"/>
</dbReference>
<dbReference type="AlphaFoldDB" id="A0A3P8M344"/>
<evidence type="ECO:0000256" key="1">
    <source>
        <dbReference type="SAM" id="MobiDB-lite"/>
    </source>
</evidence>
<accession>A0A3P8M344</accession>
<feature type="compositionally biased region" description="Basic and acidic residues" evidence="1">
    <location>
        <begin position="63"/>
        <end position="77"/>
    </location>
</feature>
<dbReference type="EMBL" id="LR131271">
    <property type="protein sequence ID" value="VDR26893.1"/>
    <property type="molecule type" value="Genomic_DNA"/>
</dbReference>
<dbReference type="GO" id="GO:0008804">
    <property type="term" value="F:carbamate kinase activity"/>
    <property type="evidence" value="ECO:0007669"/>
    <property type="project" value="UniProtKB-EC"/>
</dbReference>
<dbReference type="KEGG" id="rtg:NCTC13098_03252"/>
<keyword evidence="2" id="KW-0808">Transferase</keyword>
<feature type="region of interest" description="Disordered" evidence="1">
    <location>
        <begin position="54"/>
        <end position="85"/>
    </location>
</feature>
<dbReference type="InterPro" id="IPR036393">
    <property type="entry name" value="AceGlu_kinase-like_sf"/>
</dbReference>
<dbReference type="EC" id="2.7.2.2" evidence="2"/>
<protein>
    <submittedName>
        <fullName evidence="2">Carbamate kinase 1</fullName>
        <ecNumber evidence="2">2.7.2.2</ecNumber>
    </submittedName>
</protein>
<dbReference type="Gene3D" id="3.40.1160.10">
    <property type="entry name" value="Acetylglutamate kinase-like"/>
    <property type="match status" value="1"/>
</dbReference>
<organism evidence="2 3">
    <name type="scientific">Raoultella terrigena</name>
    <name type="common">Klebsiella terrigena</name>
    <dbReference type="NCBI Taxonomy" id="577"/>
    <lineage>
        <taxon>Bacteria</taxon>
        <taxon>Pseudomonadati</taxon>
        <taxon>Pseudomonadota</taxon>
        <taxon>Gammaproteobacteria</taxon>
        <taxon>Enterobacterales</taxon>
        <taxon>Enterobacteriaceae</taxon>
        <taxon>Klebsiella/Raoultella group</taxon>
        <taxon>Raoultella</taxon>
    </lineage>
</organism>
<name>A0A3P8M344_RAOTE</name>
<sequence length="115" mass="12487">MAINFGQANQQWLDRLSLSDTDRFIAEGHFAKGSMLPKVEAAAAFAPLPAGAPGLNYHAEQGPGRDRRQNGNPDRRLARTPRGSREGFASCGLQRFLSLTILIYAHHQAAGSPVF</sequence>
<dbReference type="SUPFAM" id="SSF53633">
    <property type="entry name" value="Carbamate kinase-like"/>
    <property type="match status" value="1"/>
</dbReference>